<protein>
    <submittedName>
        <fullName evidence="1">Uncharacterized protein</fullName>
    </submittedName>
</protein>
<gene>
    <name evidence="1" type="ORF">UU67_C0020G0021</name>
</gene>
<reference evidence="1 2" key="1">
    <citation type="journal article" date="2015" name="Nature">
        <title>rRNA introns, odd ribosomes, and small enigmatic genomes across a large radiation of phyla.</title>
        <authorList>
            <person name="Brown C.T."/>
            <person name="Hug L.A."/>
            <person name="Thomas B.C."/>
            <person name="Sharon I."/>
            <person name="Castelle C.J."/>
            <person name="Singh A."/>
            <person name="Wilkins M.J."/>
            <person name="Williams K.H."/>
            <person name="Banfield J.F."/>
        </authorList>
    </citation>
    <scope>NUCLEOTIDE SEQUENCE [LARGE SCALE GENOMIC DNA]</scope>
</reference>
<comment type="caution">
    <text evidence="1">The sequence shown here is derived from an EMBL/GenBank/DDBJ whole genome shotgun (WGS) entry which is preliminary data.</text>
</comment>
<accession>A0A0G0WLN4</accession>
<dbReference type="Proteomes" id="UP000034753">
    <property type="component" value="Unassembled WGS sequence"/>
</dbReference>
<name>A0A0G0WLN4_9BACT</name>
<evidence type="ECO:0000313" key="2">
    <source>
        <dbReference type="Proteomes" id="UP000034753"/>
    </source>
</evidence>
<organism evidence="1 2">
    <name type="scientific">Candidatus Daviesbacteria bacterium GW2011_GWB1_41_5</name>
    <dbReference type="NCBI Taxonomy" id="1618429"/>
    <lineage>
        <taxon>Bacteria</taxon>
        <taxon>Candidatus Daviesiibacteriota</taxon>
    </lineage>
</organism>
<dbReference type="EMBL" id="LCBN01000020">
    <property type="protein sequence ID" value="KKS13700.1"/>
    <property type="molecule type" value="Genomic_DNA"/>
</dbReference>
<sequence length="103" mass="11848">MHKFKTVVKKIVISNPKGAWLFGAFKRDGIRGVFFEIILTTLIKVGLDGYFRIRKQAFFLYKGSKHLRLFEKFMAAEKDSKKSVLMSPGKDLLKKGILPIEEI</sequence>
<proteinExistence type="predicted"/>
<dbReference type="AlphaFoldDB" id="A0A0G0WLN4"/>
<evidence type="ECO:0000313" key="1">
    <source>
        <dbReference type="EMBL" id="KKS13700.1"/>
    </source>
</evidence>